<dbReference type="OrthoDB" id="2356263at2"/>
<dbReference type="AlphaFoldDB" id="A0A3S3T3Z9"/>
<dbReference type="Proteomes" id="UP000287687">
    <property type="component" value="Unassembled WGS sequence"/>
</dbReference>
<reference evidence="4 5" key="1">
    <citation type="submission" date="2019-01" db="EMBL/GenBank/DDBJ databases">
        <title>The draft genome of Rhizobium sp. 24NR.</title>
        <authorList>
            <person name="Liu L."/>
            <person name="Liang L."/>
            <person name="Shi S."/>
            <person name="Xu L."/>
            <person name="Wang X."/>
            <person name="Li L."/>
            <person name="Zhang X."/>
        </authorList>
    </citation>
    <scope>NUCLEOTIDE SEQUENCE [LARGE SCALE GENOMIC DNA]</scope>
    <source>
        <strain evidence="4 5">24NR</strain>
    </source>
</reference>
<dbReference type="GO" id="GO:0000976">
    <property type="term" value="F:transcription cis-regulatory region binding"/>
    <property type="evidence" value="ECO:0007669"/>
    <property type="project" value="TreeGrafter"/>
</dbReference>
<gene>
    <name evidence="4" type="ORF">EPK99_04405</name>
</gene>
<evidence type="ECO:0000256" key="1">
    <source>
        <dbReference type="ARBA" id="ARBA00023125"/>
    </source>
</evidence>
<dbReference type="PROSITE" id="PS50977">
    <property type="entry name" value="HTH_TETR_2"/>
    <property type="match status" value="1"/>
</dbReference>
<dbReference type="Gene3D" id="1.10.10.60">
    <property type="entry name" value="Homeodomain-like"/>
    <property type="match status" value="1"/>
</dbReference>
<sequence>MPRTAERLDEKIRARNIRIILDVATEVFSRKGFDGTRIAEIAELSKLPKANIYYYFSSKQEIYSTIIAHLIAGWDDALSKLRADRDPADALRDYVRAKLEYTRGNPRESRLFASEIIQGARFLSESDRAHMRAATDKYVAVLDQWMQEGRMVTINARHFFIMLWGATQFYSDFEPLACDALHRKTISAEDYHVAAETIVNSIVGGVIPSCSTDKLL</sequence>
<feature type="DNA-binding region" description="H-T-H motif" evidence="2">
    <location>
        <begin position="37"/>
        <end position="56"/>
    </location>
</feature>
<dbReference type="InterPro" id="IPR050109">
    <property type="entry name" value="HTH-type_TetR-like_transc_reg"/>
</dbReference>
<keyword evidence="1 2" id="KW-0238">DNA-binding</keyword>
<name>A0A3S3T3Z9_9HYPH</name>
<feature type="domain" description="HTH tetR-type" evidence="3">
    <location>
        <begin position="14"/>
        <end position="74"/>
    </location>
</feature>
<dbReference type="EMBL" id="SBIP01000001">
    <property type="protein sequence ID" value="RWX81531.1"/>
    <property type="molecule type" value="Genomic_DNA"/>
</dbReference>
<evidence type="ECO:0000259" key="3">
    <source>
        <dbReference type="PROSITE" id="PS50977"/>
    </source>
</evidence>
<dbReference type="RefSeq" id="WP_128441442.1">
    <property type="nucleotide sequence ID" value="NZ_SBIP01000001.1"/>
</dbReference>
<dbReference type="InterPro" id="IPR001647">
    <property type="entry name" value="HTH_TetR"/>
</dbReference>
<dbReference type="InterPro" id="IPR013573">
    <property type="entry name" value="Tscrpt_reg_YcdC_C"/>
</dbReference>
<comment type="caution">
    <text evidence="4">The sequence shown here is derived from an EMBL/GenBank/DDBJ whole genome shotgun (WGS) entry which is preliminary data.</text>
</comment>
<organism evidence="4 5">
    <name type="scientific">Neorhizobium lilium</name>
    <dbReference type="NCBI Taxonomy" id="2503024"/>
    <lineage>
        <taxon>Bacteria</taxon>
        <taxon>Pseudomonadati</taxon>
        <taxon>Pseudomonadota</taxon>
        <taxon>Alphaproteobacteria</taxon>
        <taxon>Hyphomicrobiales</taxon>
        <taxon>Rhizobiaceae</taxon>
        <taxon>Rhizobium/Agrobacterium group</taxon>
        <taxon>Neorhizobium</taxon>
    </lineage>
</organism>
<proteinExistence type="predicted"/>
<dbReference type="Pfam" id="PF08362">
    <property type="entry name" value="TetR_C_3"/>
    <property type="match status" value="1"/>
</dbReference>
<dbReference type="Pfam" id="PF00440">
    <property type="entry name" value="TetR_N"/>
    <property type="match status" value="1"/>
</dbReference>
<evidence type="ECO:0000313" key="5">
    <source>
        <dbReference type="Proteomes" id="UP000287687"/>
    </source>
</evidence>
<evidence type="ECO:0000313" key="4">
    <source>
        <dbReference type="EMBL" id="RWX81531.1"/>
    </source>
</evidence>
<dbReference type="Gene3D" id="1.10.357.10">
    <property type="entry name" value="Tetracycline Repressor, domain 2"/>
    <property type="match status" value="1"/>
</dbReference>
<evidence type="ECO:0000256" key="2">
    <source>
        <dbReference type="PROSITE-ProRule" id="PRU00335"/>
    </source>
</evidence>
<dbReference type="PANTHER" id="PTHR30055">
    <property type="entry name" value="HTH-TYPE TRANSCRIPTIONAL REGULATOR RUTR"/>
    <property type="match status" value="1"/>
</dbReference>
<keyword evidence="5" id="KW-1185">Reference proteome</keyword>
<protein>
    <submittedName>
        <fullName evidence="4">TetR family transcriptional regulator</fullName>
    </submittedName>
</protein>
<dbReference type="GO" id="GO:0045892">
    <property type="term" value="P:negative regulation of DNA-templated transcription"/>
    <property type="evidence" value="ECO:0007669"/>
    <property type="project" value="InterPro"/>
</dbReference>
<dbReference type="InterPro" id="IPR036271">
    <property type="entry name" value="Tet_transcr_reg_TetR-rel_C_sf"/>
</dbReference>
<dbReference type="PANTHER" id="PTHR30055:SF196">
    <property type="entry name" value="HTH-TYPE TRANSCRIPTIONAL REGULATOR RUTR"/>
    <property type="match status" value="1"/>
</dbReference>
<dbReference type="GO" id="GO:0003700">
    <property type="term" value="F:DNA-binding transcription factor activity"/>
    <property type="evidence" value="ECO:0007669"/>
    <property type="project" value="TreeGrafter"/>
</dbReference>
<dbReference type="PRINTS" id="PR00455">
    <property type="entry name" value="HTHTETR"/>
</dbReference>
<dbReference type="SUPFAM" id="SSF46689">
    <property type="entry name" value="Homeodomain-like"/>
    <property type="match status" value="1"/>
</dbReference>
<accession>A0A3S3T3Z9</accession>
<dbReference type="InterPro" id="IPR009057">
    <property type="entry name" value="Homeodomain-like_sf"/>
</dbReference>
<dbReference type="SUPFAM" id="SSF48498">
    <property type="entry name" value="Tetracyclin repressor-like, C-terminal domain"/>
    <property type="match status" value="1"/>
</dbReference>